<dbReference type="AlphaFoldDB" id="A0ABC8ZWB0"/>
<protein>
    <recommendedName>
        <fullName evidence="3">C2 domain-containing protein</fullName>
    </recommendedName>
</protein>
<dbReference type="InterPro" id="IPR000008">
    <property type="entry name" value="C2_dom"/>
</dbReference>
<organism evidence="4 5">
    <name type="scientific">Urochloa decumbens</name>
    <dbReference type="NCBI Taxonomy" id="240449"/>
    <lineage>
        <taxon>Eukaryota</taxon>
        <taxon>Viridiplantae</taxon>
        <taxon>Streptophyta</taxon>
        <taxon>Embryophyta</taxon>
        <taxon>Tracheophyta</taxon>
        <taxon>Spermatophyta</taxon>
        <taxon>Magnoliopsida</taxon>
        <taxon>Liliopsida</taxon>
        <taxon>Poales</taxon>
        <taxon>Poaceae</taxon>
        <taxon>PACMAD clade</taxon>
        <taxon>Panicoideae</taxon>
        <taxon>Panicodae</taxon>
        <taxon>Paniceae</taxon>
        <taxon>Melinidinae</taxon>
        <taxon>Urochloa</taxon>
    </lineage>
</organism>
<evidence type="ECO:0000313" key="5">
    <source>
        <dbReference type="Proteomes" id="UP001497457"/>
    </source>
</evidence>
<dbReference type="Proteomes" id="UP001497457">
    <property type="component" value="Chromosome 2b"/>
</dbReference>
<evidence type="ECO:0000256" key="2">
    <source>
        <dbReference type="ARBA" id="ARBA00022837"/>
    </source>
</evidence>
<keyword evidence="1" id="KW-0479">Metal-binding</keyword>
<proteinExistence type="predicted"/>
<dbReference type="EMBL" id="OZ075112">
    <property type="protein sequence ID" value="CAL4967852.1"/>
    <property type="molecule type" value="Genomic_DNA"/>
</dbReference>
<evidence type="ECO:0000259" key="3">
    <source>
        <dbReference type="PROSITE" id="PS50004"/>
    </source>
</evidence>
<dbReference type="Pfam" id="PF00168">
    <property type="entry name" value="C2"/>
    <property type="match status" value="1"/>
</dbReference>
<name>A0ABC8ZWB0_9POAL</name>
<accession>A0ABC8ZWB0</accession>
<dbReference type="PROSITE" id="PS50004">
    <property type="entry name" value="C2"/>
    <property type="match status" value="1"/>
</dbReference>
<keyword evidence="5" id="KW-1185">Reference proteome</keyword>
<keyword evidence="2" id="KW-0106">Calcium</keyword>
<evidence type="ECO:0000256" key="1">
    <source>
        <dbReference type="ARBA" id="ARBA00022723"/>
    </source>
</evidence>
<gene>
    <name evidence="4" type="ORF">URODEC1_LOCUS48649</name>
</gene>
<dbReference type="PANTHER" id="PTHR46502">
    <property type="entry name" value="C2 DOMAIN-CONTAINING"/>
    <property type="match status" value="1"/>
</dbReference>
<dbReference type="Gene3D" id="2.60.40.150">
    <property type="entry name" value="C2 domain"/>
    <property type="match status" value="1"/>
</dbReference>
<sequence length="206" mass="23022">METRGVLELLLVNAEDLKHAHHHPRRSKRHYVTIECCGKIVSSKITQGRGKKIWWNEKFRFPLSDAECKELEKVTLTTMEIDKFAQDTPIGETKYAEGVNSQVQVHVGEIISEGSEREFLQMKPAPYNVVLEDGTYKGVLKLGIKFISSASLAASTDTVRWSAAARQPGVGYGMFVNLACPSIPWRRLFFFCSRSSGGGQSGEKDL</sequence>
<dbReference type="PANTHER" id="PTHR46502:SF14">
    <property type="entry name" value="CALCIUM-DEPENDENT LIPID-BINDING (CALB DOMAIN) FAMILY PROTEIN"/>
    <property type="match status" value="1"/>
</dbReference>
<reference evidence="4" key="1">
    <citation type="submission" date="2024-10" db="EMBL/GenBank/DDBJ databases">
        <authorList>
            <person name="Ryan C."/>
        </authorList>
    </citation>
    <scope>NUCLEOTIDE SEQUENCE [LARGE SCALE GENOMIC DNA]</scope>
</reference>
<dbReference type="SUPFAM" id="SSF49562">
    <property type="entry name" value="C2 domain (Calcium/lipid-binding domain, CaLB)"/>
    <property type="match status" value="1"/>
</dbReference>
<dbReference type="InterPro" id="IPR035892">
    <property type="entry name" value="C2_domain_sf"/>
</dbReference>
<feature type="domain" description="C2" evidence="3">
    <location>
        <begin position="1"/>
        <end position="120"/>
    </location>
</feature>
<evidence type="ECO:0000313" key="4">
    <source>
        <dbReference type="EMBL" id="CAL4967852.1"/>
    </source>
</evidence>
<dbReference type="GO" id="GO:0046872">
    <property type="term" value="F:metal ion binding"/>
    <property type="evidence" value="ECO:0007669"/>
    <property type="project" value="UniProtKB-KW"/>
</dbReference>